<evidence type="ECO:0000256" key="3">
    <source>
        <dbReference type="ARBA" id="ARBA00022448"/>
    </source>
</evidence>
<dbReference type="AlphaFoldDB" id="A0A6G1I2E7"/>
<evidence type="ECO:0000256" key="1">
    <source>
        <dbReference type="ARBA" id="ARBA00004141"/>
    </source>
</evidence>
<dbReference type="OrthoDB" id="8904098at2759"/>
<dbReference type="Pfam" id="PF00854">
    <property type="entry name" value="PTR2"/>
    <property type="match status" value="1"/>
</dbReference>
<gene>
    <name evidence="9" type="ORF">EJ06DRAFT_473665</name>
</gene>
<reference evidence="9" key="1">
    <citation type="journal article" date="2020" name="Stud. Mycol.">
        <title>101 Dothideomycetes genomes: a test case for predicting lifestyles and emergence of pathogens.</title>
        <authorList>
            <person name="Haridas S."/>
            <person name="Albert R."/>
            <person name="Binder M."/>
            <person name="Bloem J."/>
            <person name="Labutti K."/>
            <person name="Salamov A."/>
            <person name="Andreopoulos B."/>
            <person name="Baker S."/>
            <person name="Barry K."/>
            <person name="Bills G."/>
            <person name="Bluhm B."/>
            <person name="Cannon C."/>
            <person name="Castanera R."/>
            <person name="Culley D."/>
            <person name="Daum C."/>
            <person name="Ezra D."/>
            <person name="Gonzalez J."/>
            <person name="Henrissat B."/>
            <person name="Kuo A."/>
            <person name="Liang C."/>
            <person name="Lipzen A."/>
            <person name="Lutzoni F."/>
            <person name="Magnuson J."/>
            <person name="Mondo S."/>
            <person name="Nolan M."/>
            <person name="Ohm R."/>
            <person name="Pangilinan J."/>
            <person name="Park H.-J."/>
            <person name="Ramirez L."/>
            <person name="Alfaro M."/>
            <person name="Sun H."/>
            <person name="Tritt A."/>
            <person name="Yoshinaga Y."/>
            <person name="Zwiers L.-H."/>
            <person name="Turgeon B."/>
            <person name="Goodwin S."/>
            <person name="Spatafora J."/>
            <person name="Crous P."/>
            <person name="Grigoriev I."/>
        </authorList>
    </citation>
    <scope>NUCLEOTIDE SEQUENCE</scope>
    <source>
        <strain evidence="9">CBS 262.69</strain>
    </source>
</reference>
<feature type="transmembrane region" description="Helical" evidence="8">
    <location>
        <begin position="131"/>
        <end position="151"/>
    </location>
</feature>
<dbReference type="SUPFAM" id="SSF103473">
    <property type="entry name" value="MFS general substrate transporter"/>
    <property type="match status" value="1"/>
</dbReference>
<sequence>MEASLRERPSDIAGYSLNGTTIAETEELDSDEPTERERRVLRRVPDRLPWSAFLVALVELCERFAYYGLSGPFQNYISNKKDDPSGNPGAIGLDQSGATALTNFFQFWCYVTPILGAVVADQFLGKYKTIALFSIFYIVGLIVLFITSLPFAIDKGISLPGLVCAMFLIGLGTGGIKSNVSPLIAEQYTETKPRVRILPTGEKVIVDPTLTIQRIYMIFYMCINIGSLSAIATTTLELKVGFWCAYLLPLIMFIVGFFVLVAGKKKYVVRAPKGSILLHSCKALWIGISSNGLDAAKPSWQARLGERTHDTPWDDAFVDELRRALIACKVFMFYPIYWVVYNQMLNNFVSQAGTMQLHGIPNDIMQNIDPITVIIFIPICDRVLYPSLRKAGIAFKPITRITWGFFMASIAMAYAAWVQRRIYHSPPCFYAPLKCIEGKLPNGTFEHQHVHVALQAPAYFFIALSEIFASITGLEYAYTKAPPSMKSLIMSMFLLTNAFGAALGAALAPMAHDPRLVFLYSGLGVASAVAGCAFWLLYRKYNATEEAMNEMDGGKSVRLHNLAPKLPLTYRVSELDLDRMAKEVGSPGASTTVLSRAK</sequence>
<dbReference type="PROSITE" id="PS01023">
    <property type="entry name" value="PTR2_2"/>
    <property type="match status" value="1"/>
</dbReference>
<dbReference type="FunFam" id="1.20.1250.20:FF:000085">
    <property type="entry name" value="MFS peptide transporter Ptr2"/>
    <property type="match status" value="1"/>
</dbReference>
<dbReference type="Gene3D" id="1.20.1250.20">
    <property type="entry name" value="MFS general substrate transporter like domains"/>
    <property type="match status" value="1"/>
</dbReference>
<evidence type="ECO:0000256" key="6">
    <source>
        <dbReference type="ARBA" id="ARBA00023136"/>
    </source>
</evidence>
<feature type="transmembrane region" description="Helical" evidence="8">
    <location>
        <begin position="157"/>
        <end position="176"/>
    </location>
</feature>
<keyword evidence="3 7" id="KW-0813">Transport</keyword>
<protein>
    <submittedName>
        <fullName evidence="9">Peptide transporter PTR2-A</fullName>
    </submittedName>
</protein>
<dbReference type="InterPro" id="IPR036259">
    <property type="entry name" value="MFS_trans_sf"/>
</dbReference>
<feature type="transmembrane region" description="Helical" evidence="8">
    <location>
        <begin position="215"/>
        <end position="234"/>
    </location>
</feature>
<evidence type="ECO:0000256" key="2">
    <source>
        <dbReference type="ARBA" id="ARBA00005982"/>
    </source>
</evidence>
<dbReference type="GO" id="GO:0071916">
    <property type="term" value="F:dipeptide transmembrane transporter activity"/>
    <property type="evidence" value="ECO:0007669"/>
    <property type="project" value="UniProtKB-ARBA"/>
</dbReference>
<organism evidence="9 10">
    <name type="scientific">Trichodelitschia bisporula</name>
    <dbReference type="NCBI Taxonomy" id="703511"/>
    <lineage>
        <taxon>Eukaryota</taxon>
        <taxon>Fungi</taxon>
        <taxon>Dikarya</taxon>
        <taxon>Ascomycota</taxon>
        <taxon>Pezizomycotina</taxon>
        <taxon>Dothideomycetes</taxon>
        <taxon>Dothideomycetes incertae sedis</taxon>
        <taxon>Phaeotrichales</taxon>
        <taxon>Phaeotrichaceae</taxon>
        <taxon>Trichodelitschia</taxon>
    </lineage>
</organism>
<evidence type="ECO:0000313" key="9">
    <source>
        <dbReference type="EMBL" id="KAF2402432.1"/>
    </source>
</evidence>
<comment type="subcellular location">
    <subcellularLocation>
        <location evidence="1 7">Membrane</location>
        <topology evidence="1 7">Multi-pass membrane protein</topology>
    </subcellularLocation>
</comment>
<keyword evidence="5 8" id="KW-1133">Transmembrane helix</keyword>
<dbReference type="PROSITE" id="PS01022">
    <property type="entry name" value="PTR2_1"/>
    <property type="match status" value="1"/>
</dbReference>
<accession>A0A6G1I2E7</accession>
<dbReference type="GO" id="GO:0005886">
    <property type="term" value="C:plasma membrane"/>
    <property type="evidence" value="ECO:0007669"/>
    <property type="project" value="UniProtKB-ARBA"/>
</dbReference>
<feature type="transmembrane region" description="Helical" evidence="8">
    <location>
        <begin position="240"/>
        <end position="263"/>
    </location>
</feature>
<feature type="transmembrane region" description="Helical" evidence="8">
    <location>
        <begin position="397"/>
        <end position="417"/>
    </location>
</feature>
<keyword evidence="10" id="KW-1185">Reference proteome</keyword>
<feature type="transmembrane region" description="Helical" evidence="8">
    <location>
        <begin position="517"/>
        <end position="538"/>
    </location>
</feature>
<evidence type="ECO:0000256" key="7">
    <source>
        <dbReference type="RuleBase" id="RU003755"/>
    </source>
</evidence>
<dbReference type="PANTHER" id="PTHR11654">
    <property type="entry name" value="OLIGOPEPTIDE TRANSPORTER-RELATED"/>
    <property type="match status" value="1"/>
</dbReference>
<dbReference type="Proteomes" id="UP000799640">
    <property type="component" value="Unassembled WGS sequence"/>
</dbReference>
<proteinExistence type="inferred from homology"/>
<name>A0A6G1I2E7_9PEZI</name>
<dbReference type="EMBL" id="ML996691">
    <property type="protein sequence ID" value="KAF2402432.1"/>
    <property type="molecule type" value="Genomic_DNA"/>
</dbReference>
<evidence type="ECO:0000256" key="5">
    <source>
        <dbReference type="ARBA" id="ARBA00022989"/>
    </source>
</evidence>
<evidence type="ECO:0000313" key="10">
    <source>
        <dbReference type="Proteomes" id="UP000799640"/>
    </source>
</evidence>
<comment type="similarity">
    <text evidence="2 7">Belongs to the major facilitator superfamily. Proton-dependent oligopeptide transporter (POT/PTR) (TC 2.A.17) family.</text>
</comment>
<feature type="transmembrane region" description="Helical" evidence="8">
    <location>
        <begin position="458"/>
        <end position="478"/>
    </location>
</feature>
<feature type="transmembrane region" description="Helical" evidence="8">
    <location>
        <begin position="490"/>
        <end position="511"/>
    </location>
</feature>
<keyword evidence="6 8" id="KW-0472">Membrane</keyword>
<evidence type="ECO:0000256" key="8">
    <source>
        <dbReference type="SAM" id="Phobius"/>
    </source>
</evidence>
<dbReference type="InterPro" id="IPR018456">
    <property type="entry name" value="PTR2_symporter_CS"/>
</dbReference>
<feature type="transmembrane region" description="Helical" evidence="8">
    <location>
        <begin position="48"/>
        <end position="69"/>
    </location>
</feature>
<keyword evidence="4 7" id="KW-0812">Transmembrane</keyword>
<feature type="transmembrane region" description="Helical" evidence="8">
    <location>
        <begin position="105"/>
        <end position="124"/>
    </location>
</feature>
<evidence type="ECO:0000256" key="4">
    <source>
        <dbReference type="ARBA" id="ARBA00022692"/>
    </source>
</evidence>
<dbReference type="InterPro" id="IPR000109">
    <property type="entry name" value="POT_fam"/>
</dbReference>